<dbReference type="PANTHER" id="PTHR34512">
    <property type="entry name" value="CELL SURFACE PROTEIN"/>
    <property type="match status" value="1"/>
</dbReference>
<dbReference type="PANTHER" id="PTHR34512:SF30">
    <property type="entry name" value="OUTER MEMBRANE PROTEIN ASSEMBLY FACTOR BAMB"/>
    <property type="match status" value="1"/>
</dbReference>
<dbReference type="InterPro" id="IPR002372">
    <property type="entry name" value="PQQ_rpt_dom"/>
</dbReference>
<comment type="caution">
    <text evidence="2">The sequence shown here is derived from an EMBL/GenBank/DDBJ whole genome shotgun (WGS) entry which is preliminary data.</text>
</comment>
<evidence type="ECO:0000259" key="1">
    <source>
        <dbReference type="SMART" id="SM00635"/>
    </source>
</evidence>
<dbReference type="EMBL" id="JACOSL010000029">
    <property type="protein sequence ID" value="MBI1756397.1"/>
    <property type="molecule type" value="Genomic_DNA"/>
</dbReference>
<dbReference type="Gene3D" id="2.40.10.480">
    <property type="match status" value="2"/>
</dbReference>
<dbReference type="Pfam" id="PF13360">
    <property type="entry name" value="PQQ_2"/>
    <property type="match status" value="1"/>
</dbReference>
<evidence type="ECO:0000313" key="2">
    <source>
        <dbReference type="EMBL" id="MBI1756397.1"/>
    </source>
</evidence>
<dbReference type="Pfam" id="PF02368">
    <property type="entry name" value="Big_2"/>
    <property type="match status" value="1"/>
</dbReference>
<dbReference type="InterPro" id="IPR003343">
    <property type="entry name" value="Big_2"/>
</dbReference>
<dbReference type="InterPro" id="IPR015943">
    <property type="entry name" value="WD40/YVTN_repeat-like_dom_sf"/>
</dbReference>
<dbReference type="SUPFAM" id="SSF50998">
    <property type="entry name" value="Quinoprotein alcohol dehydrogenase-like"/>
    <property type="match status" value="2"/>
</dbReference>
<accession>A0A931LVD0</accession>
<sequence length="697" mass="71354">MIAHALPLGPALGVLLTASLIFPAGCGGHGAGAANPADATRVQISVRWPERTTSRIVPTAAESIVVHLRSSDGSMDVTSGPIARPAGNQAATSSWASKALPPLTYTITATAYPKSDGTGVPQAQGSKVVSVLLGQAANVNLTMASTVRSVVVDPAQPKLTRGYHLQMTATAYDQGSGQGNVVLVGPGTIKWTSSNTAVATIDIGTGNALGIAGGSANLVATFTEVATGQAVVTGIASLTVINGVAVNVSPSNATLPPGWRRQFSAQVTGTTDTAVTWTVDEALGGTVSSTGLYQAPNTPGTYHVRATAHADATVTSAATVVVKLVGLANSSWPKYRGDAQNSGRAPGLGAAGGDWIVPFDDQGPIQISIGRDGTLYTASPDWTGWYTRLTAFEPGTGNIKWQSAYIFHTQGGSLSEISIAADGTLYFVGPDGVLYAVDSSTGSLEWNVQISTIGGGNEVVIGPSGTLFVSIRSDGLYAVDPSTRSIKWFTHVRPGGSAVVGADETIYALNNTTGSVTSDVHAIDGRTGIDIWQTSGRNFDGVAIGQDGSVLASSTSLGQLFALDPSTGTVLWATPPGPNICGLEAIGADGTIYVMNSVHTEALDPNDGTVKWSNATVGGENGVITVAPDGTVYLTMGGDPQWQIAALDPTTGTVVWHTPPFDQGIFASSMPAVGVDGTLYFGAYGPQGSRWLQAVKR</sequence>
<reference evidence="2" key="1">
    <citation type="submission" date="2020-07" db="EMBL/GenBank/DDBJ databases">
        <title>Huge and variable diversity of episymbiotic CPR bacteria and DPANN archaea in groundwater ecosystems.</title>
        <authorList>
            <person name="He C.Y."/>
            <person name="Keren R."/>
            <person name="Whittaker M."/>
            <person name="Farag I.F."/>
            <person name="Doudna J."/>
            <person name="Cate J.H.D."/>
            <person name="Banfield J.F."/>
        </authorList>
    </citation>
    <scope>NUCLEOTIDE SEQUENCE</scope>
    <source>
        <strain evidence="2">NC_groundwater_17_Pr7_B-0.1um_64_12</strain>
    </source>
</reference>
<dbReference type="InterPro" id="IPR011047">
    <property type="entry name" value="Quinoprotein_ADH-like_sf"/>
</dbReference>
<dbReference type="AlphaFoldDB" id="A0A931LVD0"/>
<gene>
    <name evidence="2" type="ORF">HYR64_04735</name>
</gene>
<dbReference type="Gene3D" id="2.60.40.1080">
    <property type="match status" value="2"/>
</dbReference>
<protein>
    <submittedName>
        <fullName evidence="2">PQQ-binding-like beta-propeller repeat protein</fullName>
    </submittedName>
</protein>
<feature type="domain" description="BIG2" evidence="1">
    <location>
        <begin position="146"/>
        <end position="233"/>
    </location>
</feature>
<dbReference type="SMART" id="SM00564">
    <property type="entry name" value="PQQ"/>
    <property type="match status" value="7"/>
</dbReference>
<name>A0A931LVD0_FIMGI</name>
<dbReference type="Gene3D" id="2.130.10.10">
    <property type="entry name" value="YVTN repeat-like/Quinoprotein amine dehydrogenase"/>
    <property type="match status" value="1"/>
</dbReference>
<dbReference type="Proteomes" id="UP000727962">
    <property type="component" value="Unassembled WGS sequence"/>
</dbReference>
<organism evidence="2 3">
    <name type="scientific">Fimbriimonas ginsengisoli</name>
    <dbReference type="NCBI Taxonomy" id="1005039"/>
    <lineage>
        <taxon>Bacteria</taxon>
        <taxon>Bacillati</taxon>
        <taxon>Armatimonadota</taxon>
        <taxon>Fimbriimonadia</taxon>
        <taxon>Fimbriimonadales</taxon>
        <taxon>Fimbriimonadaceae</taxon>
        <taxon>Fimbriimonas</taxon>
    </lineage>
</organism>
<dbReference type="SMART" id="SM00635">
    <property type="entry name" value="BID_2"/>
    <property type="match status" value="2"/>
</dbReference>
<dbReference type="InterPro" id="IPR018391">
    <property type="entry name" value="PQQ_b-propeller_rpt"/>
</dbReference>
<evidence type="ECO:0000313" key="3">
    <source>
        <dbReference type="Proteomes" id="UP000727962"/>
    </source>
</evidence>
<proteinExistence type="predicted"/>
<feature type="domain" description="BIG2" evidence="1">
    <location>
        <begin position="242"/>
        <end position="328"/>
    </location>
</feature>